<keyword evidence="4" id="KW-1185">Reference proteome</keyword>
<dbReference type="GO" id="GO:0016787">
    <property type="term" value="F:hydrolase activity"/>
    <property type="evidence" value="ECO:0007669"/>
    <property type="project" value="InterPro"/>
</dbReference>
<evidence type="ECO:0000259" key="2">
    <source>
        <dbReference type="Pfam" id="PF01738"/>
    </source>
</evidence>
<sequence length="326" mass="34372">MAAVESSIASSRLRAISSPRFKASSSRKARTRLTLTAARDSGSDPSLHVSSNGNKRRTSGSDPSPNSGLAPPEPTCSSRTPQTPAPDARGSSAGSSSATPLLLKPTTLNPSSGSGHVEKLGGFNSYVTGSPDSKLAILGYEAPKARKLADKIAAAGFIVVLPDFFNGDPFDGNLASLPVWIKAHGVDKTIEDAKPVIEALKSKGVSAIGAVGFCWGGKGVVELAKYDFIQAAVLCHPSFVTVDDIKAVKVPISVLGAEIDQLSPPEVVKQFEEVLSAKPEIKSHVKIFPKVVHGWTLRYNDEDEAAVKAAEEAHQDLLGWFLSHVR</sequence>
<dbReference type="eggNOG" id="KOG3043">
    <property type="taxonomic scope" value="Eukaryota"/>
</dbReference>
<dbReference type="Pfam" id="PF01738">
    <property type="entry name" value="DLH"/>
    <property type="match status" value="1"/>
</dbReference>
<dbReference type="EMBL" id="CM007651">
    <property type="protein sequence ID" value="ONI28581.1"/>
    <property type="molecule type" value="Genomic_DNA"/>
</dbReference>
<dbReference type="InterPro" id="IPR002925">
    <property type="entry name" value="Dienelactn_hydro"/>
</dbReference>
<evidence type="ECO:0000313" key="3">
    <source>
        <dbReference type="EMBL" id="ONI28581.1"/>
    </source>
</evidence>
<gene>
    <name evidence="3" type="ORF">PRUPE_1G149500</name>
</gene>
<dbReference type="InterPro" id="IPR029058">
    <property type="entry name" value="AB_hydrolase_fold"/>
</dbReference>
<accession>M5XQ37</accession>
<dbReference type="Gramene" id="ONI28581">
    <property type="protein sequence ID" value="ONI28581"/>
    <property type="gene ID" value="PRUPE_1G149500"/>
</dbReference>
<feature type="region of interest" description="Disordered" evidence="1">
    <location>
        <begin position="1"/>
        <end position="115"/>
    </location>
</feature>
<proteinExistence type="predicted"/>
<dbReference type="OMA" id="YSGTTHG"/>
<dbReference type="HOGENOM" id="CLU_054590_8_0_1"/>
<dbReference type="PANTHER" id="PTHR17630">
    <property type="entry name" value="DIENELACTONE HYDROLASE"/>
    <property type="match status" value="1"/>
</dbReference>
<feature type="compositionally biased region" description="Low complexity" evidence="1">
    <location>
        <begin position="1"/>
        <end position="18"/>
    </location>
</feature>
<dbReference type="PANTHER" id="PTHR17630:SF97">
    <property type="entry name" value="ENDO-1,31,4-BETA-D-GLUCANASE-LIKE"/>
    <property type="match status" value="1"/>
</dbReference>
<dbReference type="SUPFAM" id="SSF53474">
    <property type="entry name" value="alpha/beta-Hydrolases"/>
    <property type="match status" value="1"/>
</dbReference>
<dbReference type="AlphaFoldDB" id="M5XQ37"/>
<dbReference type="STRING" id="3760.M5XQ37"/>
<evidence type="ECO:0000256" key="1">
    <source>
        <dbReference type="SAM" id="MobiDB-lite"/>
    </source>
</evidence>
<organism evidence="3 4">
    <name type="scientific">Prunus persica</name>
    <name type="common">Peach</name>
    <name type="synonym">Amygdalus persica</name>
    <dbReference type="NCBI Taxonomy" id="3760"/>
    <lineage>
        <taxon>Eukaryota</taxon>
        <taxon>Viridiplantae</taxon>
        <taxon>Streptophyta</taxon>
        <taxon>Embryophyta</taxon>
        <taxon>Tracheophyta</taxon>
        <taxon>Spermatophyta</taxon>
        <taxon>Magnoliopsida</taxon>
        <taxon>eudicotyledons</taxon>
        <taxon>Gunneridae</taxon>
        <taxon>Pentapetalae</taxon>
        <taxon>rosids</taxon>
        <taxon>fabids</taxon>
        <taxon>Rosales</taxon>
        <taxon>Rosaceae</taxon>
        <taxon>Amygdaloideae</taxon>
        <taxon>Amygdaleae</taxon>
        <taxon>Prunus</taxon>
    </lineage>
</organism>
<dbReference type="Gene3D" id="3.40.50.1820">
    <property type="entry name" value="alpha/beta hydrolase"/>
    <property type="match status" value="1"/>
</dbReference>
<name>M5XQ37_PRUPE</name>
<dbReference type="Proteomes" id="UP000006882">
    <property type="component" value="Chromosome G1"/>
</dbReference>
<feature type="compositionally biased region" description="Low complexity" evidence="1">
    <location>
        <begin position="90"/>
        <end position="112"/>
    </location>
</feature>
<feature type="domain" description="Dienelactone hydrolase" evidence="2">
    <location>
        <begin position="137"/>
        <end position="322"/>
    </location>
</feature>
<evidence type="ECO:0000313" key="4">
    <source>
        <dbReference type="Proteomes" id="UP000006882"/>
    </source>
</evidence>
<protein>
    <recommendedName>
        <fullName evidence="2">Dienelactone hydrolase domain-containing protein</fullName>
    </recommendedName>
</protein>
<reference evidence="3 4" key="1">
    <citation type="journal article" date="2013" name="Nat. Genet.">
        <title>The high-quality draft genome of peach (Prunus persica) identifies unique patterns of genetic diversity, domestication and genome evolution.</title>
        <authorList>
            <consortium name="International Peach Genome Initiative"/>
            <person name="Verde I."/>
            <person name="Abbott A.G."/>
            <person name="Scalabrin S."/>
            <person name="Jung S."/>
            <person name="Shu S."/>
            <person name="Marroni F."/>
            <person name="Zhebentyayeva T."/>
            <person name="Dettori M.T."/>
            <person name="Grimwood J."/>
            <person name="Cattonaro F."/>
            <person name="Zuccolo A."/>
            <person name="Rossini L."/>
            <person name="Jenkins J."/>
            <person name="Vendramin E."/>
            <person name="Meisel L.A."/>
            <person name="Decroocq V."/>
            <person name="Sosinski B."/>
            <person name="Prochnik S."/>
            <person name="Mitros T."/>
            <person name="Policriti A."/>
            <person name="Cipriani G."/>
            <person name="Dondini L."/>
            <person name="Ficklin S."/>
            <person name="Goodstein D.M."/>
            <person name="Xuan P."/>
            <person name="Del Fabbro C."/>
            <person name="Aramini V."/>
            <person name="Copetti D."/>
            <person name="Gonzalez S."/>
            <person name="Horner D.S."/>
            <person name="Falchi R."/>
            <person name="Lucas S."/>
            <person name="Mica E."/>
            <person name="Maldonado J."/>
            <person name="Lazzari B."/>
            <person name="Bielenberg D."/>
            <person name="Pirona R."/>
            <person name="Miculan M."/>
            <person name="Barakat A."/>
            <person name="Testolin R."/>
            <person name="Stella A."/>
            <person name="Tartarini S."/>
            <person name="Tonutti P."/>
            <person name="Arus P."/>
            <person name="Orellana A."/>
            <person name="Wells C."/>
            <person name="Main D."/>
            <person name="Vizzotto G."/>
            <person name="Silva H."/>
            <person name="Salamini F."/>
            <person name="Schmutz J."/>
            <person name="Morgante M."/>
            <person name="Rokhsar D.S."/>
        </authorList>
    </citation>
    <scope>NUCLEOTIDE SEQUENCE [LARGE SCALE GENOMIC DNA]</scope>
    <source>
        <strain evidence="4">cv. Nemared</strain>
    </source>
</reference>